<keyword evidence="6" id="KW-1185">Reference proteome</keyword>
<protein>
    <recommendedName>
        <fullName evidence="7">Centromere protein C</fullName>
    </recommendedName>
</protein>
<dbReference type="GO" id="GO:0019237">
    <property type="term" value="F:centromeric DNA binding"/>
    <property type="evidence" value="ECO:0007669"/>
    <property type="project" value="InterPro"/>
</dbReference>
<accession>A0AAV9A732</accession>
<comment type="similarity">
    <text evidence="2">Belongs to the CENP-C/MIF2 family.</text>
</comment>
<evidence type="ECO:0000256" key="3">
    <source>
        <dbReference type="ARBA" id="ARBA00023242"/>
    </source>
</evidence>
<reference evidence="5" key="1">
    <citation type="journal article" date="2023" name="Nat. Commun.">
        <title>Diploid and tetraploid genomes of Acorus and the evolution of monocots.</title>
        <authorList>
            <person name="Ma L."/>
            <person name="Liu K.W."/>
            <person name="Li Z."/>
            <person name="Hsiao Y.Y."/>
            <person name="Qi Y."/>
            <person name="Fu T."/>
            <person name="Tang G.D."/>
            <person name="Zhang D."/>
            <person name="Sun W.H."/>
            <person name="Liu D.K."/>
            <person name="Li Y."/>
            <person name="Chen G.Z."/>
            <person name="Liu X.D."/>
            <person name="Liao X.Y."/>
            <person name="Jiang Y.T."/>
            <person name="Yu X."/>
            <person name="Hao Y."/>
            <person name="Huang J."/>
            <person name="Zhao X.W."/>
            <person name="Ke S."/>
            <person name="Chen Y.Y."/>
            <person name="Wu W.L."/>
            <person name="Hsu J.L."/>
            <person name="Lin Y.F."/>
            <person name="Huang M.D."/>
            <person name="Li C.Y."/>
            <person name="Huang L."/>
            <person name="Wang Z.W."/>
            <person name="Zhao X."/>
            <person name="Zhong W.Y."/>
            <person name="Peng D.H."/>
            <person name="Ahmad S."/>
            <person name="Lan S."/>
            <person name="Zhang J.S."/>
            <person name="Tsai W.C."/>
            <person name="Van de Peer Y."/>
            <person name="Liu Z.J."/>
        </authorList>
    </citation>
    <scope>NUCLEOTIDE SEQUENCE</scope>
    <source>
        <strain evidence="5">SCP</strain>
    </source>
</reference>
<dbReference type="AlphaFoldDB" id="A0AAV9A732"/>
<feature type="compositionally biased region" description="Basic and acidic residues" evidence="4">
    <location>
        <begin position="7"/>
        <end position="20"/>
    </location>
</feature>
<evidence type="ECO:0008006" key="7">
    <source>
        <dbReference type="Google" id="ProtNLM"/>
    </source>
</evidence>
<comment type="subcellular location">
    <subcellularLocation>
        <location evidence="1">Nucleus</location>
    </subcellularLocation>
</comment>
<feature type="region of interest" description="Disordered" evidence="4">
    <location>
        <begin position="80"/>
        <end position="184"/>
    </location>
</feature>
<feature type="compositionally biased region" description="Basic residues" evidence="4">
    <location>
        <begin position="104"/>
        <end position="117"/>
    </location>
</feature>
<sequence length="256" mass="28281">MDLDVGSQDKADDITREASASREQQVGSGVLLSRTWDHSGTEEPPFHLDQNTNKIHMDAVVHPAELDHNLANEFTVRSVPPDASVSQGEELVDQTVATREGNTKKRKGVGRGKRHALKGQSVLSGGHDHTESSSILSDQSNKENHAPSKASPSKCKNQNTSPHRQARKKRDVPRHSLAGAGTKIESGLRRSTRIKLKPLEYWRGERLLYGRIHDSLATVIGVQYFSPGPDKKKSVLKVKSYVSEEYTDLLERAASH</sequence>
<gene>
    <name evidence="5" type="ORF">QJS04_geneDACA005530</name>
</gene>
<evidence type="ECO:0000256" key="4">
    <source>
        <dbReference type="SAM" id="MobiDB-lite"/>
    </source>
</evidence>
<dbReference type="GO" id="GO:0051455">
    <property type="term" value="P:spindle attachment to meiosis I kinetochore"/>
    <property type="evidence" value="ECO:0007669"/>
    <property type="project" value="TreeGrafter"/>
</dbReference>
<feature type="compositionally biased region" description="Polar residues" evidence="4">
    <location>
        <begin position="150"/>
        <end position="163"/>
    </location>
</feature>
<dbReference type="InterPro" id="IPR028386">
    <property type="entry name" value="CENP-C/Mif2/cnp3"/>
</dbReference>
<comment type="caution">
    <text evidence="5">The sequence shown here is derived from an EMBL/GenBank/DDBJ whole genome shotgun (WGS) entry which is preliminary data.</text>
</comment>
<evidence type="ECO:0000256" key="2">
    <source>
        <dbReference type="ARBA" id="ARBA00010291"/>
    </source>
</evidence>
<dbReference type="PANTHER" id="PTHR16684">
    <property type="entry name" value="CENTROMERE PROTEIN C"/>
    <property type="match status" value="1"/>
</dbReference>
<evidence type="ECO:0000313" key="5">
    <source>
        <dbReference type="EMBL" id="KAK1259780.1"/>
    </source>
</evidence>
<dbReference type="PANTHER" id="PTHR16684:SF11">
    <property type="entry name" value="CENTROMERE PROTEIN C"/>
    <property type="match status" value="1"/>
</dbReference>
<dbReference type="GO" id="GO:0051382">
    <property type="term" value="P:kinetochore assembly"/>
    <property type="evidence" value="ECO:0007669"/>
    <property type="project" value="InterPro"/>
</dbReference>
<dbReference type="Proteomes" id="UP001179952">
    <property type="component" value="Unassembled WGS sequence"/>
</dbReference>
<reference evidence="5" key="2">
    <citation type="submission" date="2023-06" db="EMBL/GenBank/DDBJ databases">
        <authorList>
            <person name="Ma L."/>
            <person name="Liu K.-W."/>
            <person name="Li Z."/>
            <person name="Hsiao Y.-Y."/>
            <person name="Qi Y."/>
            <person name="Fu T."/>
            <person name="Tang G."/>
            <person name="Zhang D."/>
            <person name="Sun W.-H."/>
            <person name="Liu D.-K."/>
            <person name="Li Y."/>
            <person name="Chen G.-Z."/>
            <person name="Liu X.-D."/>
            <person name="Liao X.-Y."/>
            <person name="Jiang Y.-T."/>
            <person name="Yu X."/>
            <person name="Hao Y."/>
            <person name="Huang J."/>
            <person name="Zhao X.-W."/>
            <person name="Ke S."/>
            <person name="Chen Y.-Y."/>
            <person name="Wu W.-L."/>
            <person name="Hsu J.-L."/>
            <person name="Lin Y.-F."/>
            <person name="Huang M.-D."/>
            <person name="Li C.-Y."/>
            <person name="Huang L."/>
            <person name="Wang Z.-W."/>
            <person name="Zhao X."/>
            <person name="Zhong W.-Y."/>
            <person name="Peng D.-H."/>
            <person name="Ahmad S."/>
            <person name="Lan S."/>
            <person name="Zhang J.-S."/>
            <person name="Tsai W.-C."/>
            <person name="Van De Peer Y."/>
            <person name="Liu Z.-J."/>
        </authorList>
    </citation>
    <scope>NUCLEOTIDE SEQUENCE</scope>
    <source>
        <strain evidence="5">SCP</strain>
        <tissue evidence="5">Leaves</tissue>
    </source>
</reference>
<feature type="compositionally biased region" description="Basic and acidic residues" evidence="4">
    <location>
        <begin position="35"/>
        <end position="46"/>
    </location>
</feature>
<dbReference type="EMBL" id="JAUJYN010000012">
    <property type="protein sequence ID" value="KAK1259780.1"/>
    <property type="molecule type" value="Genomic_DNA"/>
</dbReference>
<name>A0AAV9A732_ACOGR</name>
<dbReference type="GO" id="GO:0051315">
    <property type="term" value="P:attachment of mitotic spindle microtubules to kinetochore"/>
    <property type="evidence" value="ECO:0007669"/>
    <property type="project" value="TreeGrafter"/>
</dbReference>
<organism evidence="5 6">
    <name type="scientific">Acorus gramineus</name>
    <name type="common">Dwarf sweet flag</name>
    <dbReference type="NCBI Taxonomy" id="55184"/>
    <lineage>
        <taxon>Eukaryota</taxon>
        <taxon>Viridiplantae</taxon>
        <taxon>Streptophyta</taxon>
        <taxon>Embryophyta</taxon>
        <taxon>Tracheophyta</taxon>
        <taxon>Spermatophyta</taxon>
        <taxon>Magnoliopsida</taxon>
        <taxon>Liliopsida</taxon>
        <taxon>Acoraceae</taxon>
        <taxon>Acorus</taxon>
    </lineage>
</organism>
<proteinExistence type="inferred from homology"/>
<evidence type="ECO:0000313" key="6">
    <source>
        <dbReference type="Proteomes" id="UP001179952"/>
    </source>
</evidence>
<feature type="region of interest" description="Disordered" evidence="4">
    <location>
        <begin position="1"/>
        <end position="54"/>
    </location>
</feature>
<evidence type="ECO:0000256" key="1">
    <source>
        <dbReference type="ARBA" id="ARBA00004123"/>
    </source>
</evidence>
<dbReference type="GO" id="GO:0005634">
    <property type="term" value="C:nucleus"/>
    <property type="evidence" value="ECO:0007669"/>
    <property type="project" value="UniProtKB-SubCell"/>
</dbReference>
<keyword evidence="3" id="KW-0539">Nucleus</keyword>
<dbReference type="GO" id="GO:0000776">
    <property type="term" value="C:kinetochore"/>
    <property type="evidence" value="ECO:0007669"/>
    <property type="project" value="InterPro"/>
</dbReference>